<protein>
    <submittedName>
        <fullName evidence="2">Uncharacterized protein</fullName>
    </submittedName>
</protein>
<keyword evidence="1" id="KW-0472">Membrane</keyword>
<evidence type="ECO:0000256" key="1">
    <source>
        <dbReference type="SAM" id="Phobius"/>
    </source>
</evidence>
<reference evidence="2 3" key="1">
    <citation type="submission" date="2018-08" db="EMBL/GenBank/DDBJ databases">
        <title>Freshwater and sediment microbial communities from various areas in North America, analyzing microbe dynamics in response to fracking.</title>
        <authorList>
            <person name="Lamendella R."/>
        </authorList>
    </citation>
    <scope>NUCLEOTIDE SEQUENCE [LARGE SCALE GENOMIC DNA]</scope>
    <source>
        <strain evidence="2 3">DB-1</strain>
    </source>
</reference>
<dbReference type="AlphaFoldDB" id="A0A3D9UXJ1"/>
<gene>
    <name evidence="2" type="ORF">DET55_111103</name>
</gene>
<keyword evidence="1" id="KW-1133">Transmembrane helix</keyword>
<organism evidence="2 3">
    <name type="scientific">Bacillus mycoides</name>
    <dbReference type="NCBI Taxonomy" id="1405"/>
    <lineage>
        <taxon>Bacteria</taxon>
        <taxon>Bacillati</taxon>
        <taxon>Bacillota</taxon>
        <taxon>Bacilli</taxon>
        <taxon>Bacillales</taxon>
        <taxon>Bacillaceae</taxon>
        <taxon>Bacillus</taxon>
        <taxon>Bacillus cereus group</taxon>
    </lineage>
</organism>
<feature type="transmembrane region" description="Helical" evidence="1">
    <location>
        <begin position="12"/>
        <end position="30"/>
    </location>
</feature>
<name>A0A3D9UXJ1_BACMY</name>
<proteinExistence type="predicted"/>
<accession>A0A3D9UXJ1</accession>
<feature type="transmembrane region" description="Helical" evidence="1">
    <location>
        <begin position="151"/>
        <end position="173"/>
    </location>
</feature>
<feature type="transmembrane region" description="Helical" evidence="1">
    <location>
        <begin position="188"/>
        <end position="207"/>
    </location>
</feature>
<comment type="caution">
    <text evidence="2">The sequence shown here is derived from an EMBL/GenBank/DDBJ whole genome shotgun (WGS) entry which is preliminary data.</text>
</comment>
<evidence type="ECO:0000313" key="3">
    <source>
        <dbReference type="Proteomes" id="UP000256530"/>
    </source>
</evidence>
<sequence>MWEAISSFLENNWVISIFAGALVTAITELWKRGTSKKSYWQKVDLANKDILNTIESFTSEKDLPNTQILISFHTSTARKYKVLLKDIYSLDKVIDDLIRKIMESNFLSYIQKIESSERLIQLKENILKPKIESNTPKEIKDIDKLQHRHNLISITSILIGLITTAFSMFIYLFKTENSPLFSISAGEIIGPVITIAAFILAVIYTIATVTETRKNRSDNNKF</sequence>
<evidence type="ECO:0000313" key="2">
    <source>
        <dbReference type="EMBL" id="REF33939.1"/>
    </source>
</evidence>
<dbReference type="RefSeq" id="WP_113938078.1">
    <property type="nucleotide sequence ID" value="NZ_QTTY01000011.1"/>
</dbReference>
<dbReference type="Proteomes" id="UP000256530">
    <property type="component" value="Unassembled WGS sequence"/>
</dbReference>
<dbReference type="EMBL" id="QTTY01000011">
    <property type="protein sequence ID" value="REF33939.1"/>
    <property type="molecule type" value="Genomic_DNA"/>
</dbReference>
<keyword evidence="1" id="KW-0812">Transmembrane</keyword>